<reference evidence="2" key="1">
    <citation type="submission" date="2016-12" db="EMBL/GenBank/DDBJ databases">
        <authorList>
            <person name="Moulin L."/>
        </authorList>
    </citation>
    <scope>NUCLEOTIDE SEQUENCE [LARGE SCALE GENOMIC DNA]</scope>
    <source>
        <strain evidence="2">STM 7183</strain>
    </source>
</reference>
<dbReference type="EMBL" id="CYGY02000164">
    <property type="protein sequence ID" value="SIT52019.1"/>
    <property type="molecule type" value="Genomic_DNA"/>
</dbReference>
<evidence type="ECO:0000313" key="3">
    <source>
        <dbReference type="Proteomes" id="UP000195569"/>
    </source>
</evidence>
<dbReference type="Proteomes" id="UP000195569">
    <property type="component" value="Unassembled WGS sequence"/>
</dbReference>
<accession>A0A1N7SYH9</accession>
<dbReference type="AlphaFoldDB" id="A0A1N7SYH9"/>
<evidence type="ECO:0000313" key="2">
    <source>
        <dbReference type="EMBL" id="SIT52019.1"/>
    </source>
</evidence>
<organism evidence="2 3">
    <name type="scientific">Paraburkholderia piptadeniae</name>
    <dbReference type="NCBI Taxonomy" id="1701573"/>
    <lineage>
        <taxon>Bacteria</taxon>
        <taxon>Pseudomonadati</taxon>
        <taxon>Pseudomonadota</taxon>
        <taxon>Betaproteobacteria</taxon>
        <taxon>Burkholderiales</taxon>
        <taxon>Burkholderiaceae</taxon>
        <taxon>Paraburkholderia</taxon>
    </lineage>
</organism>
<protein>
    <submittedName>
        <fullName evidence="2">Uncharacterized protein</fullName>
    </submittedName>
</protein>
<proteinExistence type="predicted"/>
<name>A0A1N7SYH9_9BURK</name>
<sequence>MTDLSKNSQVVAHDYRQSGHCCQRVVAANPKPLGDLAGHGRTPRHQPHKPVNFVAQADTELYGAGNWTDGVRAEGSGCLRGFALTSAPLSTSTSRSPGTIAVGGGYAPPRRS</sequence>
<evidence type="ECO:0000256" key="1">
    <source>
        <dbReference type="SAM" id="MobiDB-lite"/>
    </source>
</evidence>
<comment type="caution">
    <text evidence="2">The sequence shown here is derived from an EMBL/GenBank/DDBJ whole genome shotgun (WGS) entry which is preliminary data.</text>
</comment>
<feature type="region of interest" description="Disordered" evidence="1">
    <location>
        <begin position="89"/>
        <end position="112"/>
    </location>
</feature>
<keyword evidence="3" id="KW-1185">Reference proteome</keyword>
<gene>
    <name evidence="2" type="ORF">BN2476_1640019</name>
</gene>